<name>A0A409WY66_PSICY</name>
<evidence type="ECO:0000313" key="3">
    <source>
        <dbReference type="Proteomes" id="UP000283269"/>
    </source>
</evidence>
<reference evidence="2 3" key="1">
    <citation type="journal article" date="2018" name="Evol. Lett.">
        <title>Horizontal gene cluster transfer increased hallucinogenic mushroom diversity.</title>
        <authorList>
            <person name="Reynolds H.T."/>
            <person name="Vijayakumar V."/>
            <person name="Gluck-Thaler E."/>
            <person name="Korotkin H.B."/>
            <person name="Matheny P.B."/>
            <person name="Slot J.C."/>
        </authorList>
    </citation>
    <scope>NUCLEOTIDE SEQUENCE [LARGE SCALE GENOMIC DNA]</scope>
    <source>
        <strain evidence="2 3">2631</strain>
    </source>
</reference>
<dbReference type="OrthoDB" id="2964287at2759"/>
<evidence type="ECO:0000313" key="2">
    <source>
        <dbReference type="EMBL" id="PPQ83439.1"/>
    </source>
</evidence>
<dbReference type="Proteomes" id="UP000283269">
    <property type="component" value="Unassembled WGS sequence"/>
</dbReference>
<organism evidence="2 3">
    <name type="scientific">Psilocybe cyanescens</name>
    <dbReference type="NCBI Taxonomy" id="93625"/>
    <lineage>
        <taxon>Eukaryota</taxon>
        <taxon>Fungi</taxon>
        <taxon>Dikarya</taxon>
        <taxon>Basidiomycota</taxon>
        <taxon>Agaricomycotina</taxon>
        <taxon>Agaricomycetes</taxon>
        <taxon>Agaricomycetidae</taxon>
        <taxon>Agaricales</taxon>
        <taxon>Agaricineae</taxon>
        <taxon>Strophariaceae</taxon>
        <taxon>Psilocybe</taxon>
    </lineage>
</organism>
<proteinExistence type="predicted"/>
<protein>
    <recommendedName>
        <fullName evidence="1">Heterokaryon incompatibility domain-containing protein</fullName>
    </recommendedName>
</protein>
<sequence>MKNLCRVCKGLDLSKLNNRKPKLYSLGQWGEVKERSANCPFCYLVICSSPGRAVWDAPATVEWKQEGGFFTNNLTEHIAFLNEDVSTSPHGTARQLKPQIDPGLIKKWIKLCEQNHSDTCKPKTGIVRTPDNPSGLKVFRVIDVVDNCLVNATPGVRYIALSYVWGQNFRPEITLLRENAQQLYTKGSFRDAGRKVPTTIRDAMTLVGKIGERYLWTDSLCLIQDNPPDLVAGISKMDLVYQCGLFTLVAASGIDANAGLPGVNSNSLVIPRIDDQLKVEVLPGIKMTITKGVYDGFMPTAYKKRGWTMQEILLSYRTLIITSNMAFFCCRKNTWSEDTIYEKFPNVINTLEDPKSGNGVMFLSDNEPNPLATFGSEIGNYATRNLTKSSDAINAFTGFLNRLGVQSKSDVLQGLLTVSFDICLLFSDVAALPVPRAKTLPTYGRREGFPTWSWAGWTGGKNTHAEECKEPDDVNRWLKYNTYIVWYVRSPDAPQLKLVWDFSSQTQHGKLDRRLIGYHPTYDNPYGHALDAELKNLQIEPDESDKKRMNAIYKELKQRHYPLLHFFAHVVFAPRLKVPEPDLPRESRSQVHQVIGTDGVRCGAISVDDRDLVDGVKGPYEIILLSKVDQYGTFFYETEVVRKKEMYWAMLIMWVGSEKIVAERRGLGFVYFDSIQCMVNGRKYWKEIVLA</sequence>
<dbReference type="PANTHER" id="PTHR33112:SF12">
    <property type="entry name" value="HETEROKARYON INCOMPATIBILITY DOMAIN-CONTAINING PROTEIN"/>
    <property type="match status" value="1"/>
</dbReference>
<keyword evidence="3" id="KW-1185">Reference proteome</keyword>
<dbReference type="PANTHER" id="PTHR33112">
    <property type="entry name" value="DOMAIN PROTEIN, PUTATIVE-RELATED"/>
    <property type="match status" value="1"/>
</dbReference>
<dbReference type="InParanoid" id="A0A409WY66"/>
<dbReference type="EMBL" id="NHYD01003015">
    <property type="protein sequence ID" value="PPQ83439.1"/>
    <property type="molecule type" value="Genomic_DNA"/>
</dbReference>
<dbReference type="InterPro" id="IPR010730">
    <property type="entry name" value="HET"/>
</dbReference>
<gene>
    <name evidence="2" type="ORF">CVT25_007030</name>
</gene>
<dbReference type="Pfam" id="PF06985">
    <property type="entry name" value="HET"/>
    <property type="match status" value="1"/>
</dbReference>
<evidence type="ECO:0000259" key="1">
    <source>
        <dbReference type="Pfam" id="PF06985"/>
    </source>
</evidence>
<feature type="domain" description="Heterokaryon incompatibility" evidence="1">
    <location>
        <begin position="158"/>
        <end position="311"/>
    </location>
</feature>
<accession>A0A409WY66</accession>
<dbReference type="AlphaFoldDB" id="A0A409WY66"/>
<dbReference type="STRING" id="93625.A0A409WY66"/>
<comment type="caution">
    <text evidence="2">The sequence shown here is derived from an EMBL/GenBank/DDBJ whole genome shotgun (WGS) entry which is preliminary data.</text>
</comment>